<protein>
    <submittedName>
        <fullName evidence="1">Uncharacterized protein</fullName>
    </submittedName>
</protein>
<evidence type="ECO:0000313" key="2">
    <source>
        <dbReference type="Proteomes" id="UP000601223"/>
    </source>
</evidence>
<name>A0A8J3NHL1_9ACTN</name>
<accession>A0A8J3NHL1</accession>
<comment type="caution">
    <text evidence="1">The sequence shown here is derived from an EMBL/GenBank/DDBJ whole genome shotgun (WGS) entry which is preliminary data.</text>
</comment>
<keyword evidence="2" id="KW-1185">Reference proteome</keyword>
<reference evidence="1 2" key="1">
    <citation type="submission" date="2021-01" db="EMBL/GenBank/DDBJ databases">
        <title>Whole genome shotgun sequence of Catellatospora bangladeshensis NBRC 107357.</title>
        <authorList>
            <person name="Komaki H."/>
            <person name="Tamura T."/>
        </authorList>
    </citation>
    <scope>NUCLEOTIDE SEQUENCE [LARGE SCALE GENOMIC DNA]</scope>
    <source>
        <strain evidence="1 2">NBRC 107357</strain>
    </source>
</reference>
<gene>
    <name evidence="1" type="ORF">Cba03nite_27060</name>
</gene>
<proteinExistence type="predicted"/>
<evidence type="ECO:0000313" key="1">
    <source>
        <dbReference type="EMBL" id="GIF81357.1"/>
    </source>
</evidence>
<dbReference type="Proteomes" id="UP000601223">
    <property type="component" value="Unassembled WGS sequence"/>
</dbReference>
<dbReference type="EMBL" id="BONF01000012">
    <property type="protein sequence ID" value="GIF81357.1"/>
    <property type="molecule type" value="Genomic_DNA"/>
</dbReference>
<sequence>MSTGAVADLWISPLVRGGLWITARLGMTAVTRGVLSVRTVSGRILRVSGRAVHILWITARSRARGLWIRRWIPTKSLVHGLWITIVGLPHPLPAAPHPLARRGSPAICGFGPVV</sequence>
<dbReference type="AlphaFoldDB" id="A0A8J3NHL1"/>
<organism evidence="1 2">
    <name type="scientific">Catellatospora bangladeshensis</name>
    <dbReference type="NCBI Taxonomy" id="310355"/>
    <lineage>
        <taxon>Bacteria</taxon>
        <taxon>Bacillati</taxon>
        <taxon>Actinomycetota</taxon>
        <taxon>Actinomycetes</taxon>
        <taxon>Micromonosporales</taxon>
        <taxon>Micromonosporaceae</taxon>
        <taxon>Catellatospora</taxon>
    </lineage>
</organism>